<evidence type="ECO:0000256" key="1">
    <source>
        <dbReference type="SAM" id="MobiDB-lite"/>
    </source>
</evidence>
<reference evidence="2 3" key="1">
    <citation type="submission" date="2023-07" db="EMBL/GenBank/DDBJ databases">
        <title>Sorghum-associated microbial communities from plants grown in Nebraska, USA.</title>
        <authorList>
            <person name="Schachtman D."/>
        </authorList>
    </citation>
    <scope>NUCLEOTIDE SEQUENCE [LARGE SCALE GENOMIC DNA]</scope>
    <source>
        <strain evidence="2 3">DS1781</strain>
    </source>
</reference>
<keyword evidence="3" id="KW-1185">Reference proteome</keyword>
<protein>
    <submittedName>
        <fullName evidence="2">Uncharacterized protein</fullName>
    </submittedName>
</protein>
<feature type="region of interest" description="Disordered" evidence="1">
    <location>
        <begin position="181"/>
        <end position="200"/>
    </location>
</feature>
<gene>
    <name evidence="2" type="ORF">J2739_005398</name>
</gene>
<comment type="caution">
    <text evidence="2">The sequence shown here is derived from an EMBL/GenBank/DDBJ whole genome shotgun (WGS) entry which is preliminary data.</text>
</comment>
<evidence type="ECO:0000313" key="3">
    <source>
        <dbReference type="Proteomes" id="UP001184230"/>
    </source>
</evidence>
<proteinExistence type="predicted"/>
<accession>A0ABU1NMD4</accession>
<sequence>MLSCSLYGLRERVGVRALGARFGLALVPRPEPGCRPGGRVTFFVSPKKVTKERRPHWACPCASLRATCGARFRRGPRKLASLKHARPLIRLKLRSSARAEGRWVGPSLRSAANGLASQGLEHVQAHLDGMYLCSVSEDPQRGCSRIPQKDAPWRVEVEIPSGRSRGAQLFADQGRACLSEASLRGPREKRAPQASRSEAQGRGQWGRLFFGYFLLAKQKKVTRLPGRHPGSSLGTSATLEQRPRAIALQKASPSSAWTRAC</sequence>
<evidence type="ECO:0000313" key="2">
    <source>
        <dbReference type="EMBL" id="MDR6539599.1"/>
    </source>
</evidence>
<name>A0ABU1NMD4_9BURK</name>
<dbReference type="EMBL" id="JAVDRF010000019">
    <property type="protein sequence ID" value="MDR6539599.1"/>
    <property type="molecule type" value="Genomic_DNA"/>
</dbReference>
<dbReference type="Proteomes" id="UP001184230">
    <property type="component" value="Unassembled WGS sequence"/>
</dbReference>
<organism evidence="2 3">
    <name type="scientific">Variovorax soli</name>
    <dbReference type="NCBI Taxonomy" id="376815"/>
    <lineage>
        <taxon>Bacteria</taxon>
        <taxon>Pseudomonadati</taxon>
        <taxon>Pseudomonadota</taxon>
        <taxon>Betaproteobacteria</taxon>
        <taxon>Burkholderiales</taxon>
        <taxon>Comamonadaceae</taxon>
        <taxon>Variovorax</taxon>
    </lineage>
</organism>